<evidence type="ECO:0000259" key="7">
    <source>
        <dbReference type="PROSITE" id="PS51503"/>
    </source>
</evidence>
<evidence type="ECO:0000256" key="2">
    <source>
        <dbReference type="ARBA" id="ARBA00022692"/>
    </source>
</evidence>
<evidence type="ECO:0000256" key="1">
    <source>
        <dbReference type="ARBA" id="ARBA00004325"/>
    </source>
</evidence>
<evidence type="ECO:0000256" key="5">
    <source>
        <dbReference type="ARBA" id="ARBA00023136"/>
    </source>
</evidence>
<dbReference type="InterPro" id="IPR050355">
    <property type="entry name" value="RCF1"/>
</dbReference>
<dbReference type="GO" id="GO:0097250">
    <property type="term" value="P:mitochondrial respirasome assembly"/>
    <property type="evidence" value="ECO:0007669"/>
    <property type="project" value="TreeGrafter"/>
</dbReference>
<dbReference type="GO" id="GO:0031966">
    <property type="term" value="C:mitochondrial membrane"/>
    <property type="evidence" value="ECO:0007669"/>
    <property type="project" value="UniProtKB-SubCell"/>
</dbReference>
<keyword evidence="2 6" id="KW-0812">Transmembrane</keyword>
<evidence type="ECO:0000256" key="3">
    <source>
        <dbReference type="ARBA" id="ARBA00022989"/>
    </source>
</evidence>
<dbReference type="Pfam" id="PF04588">
    <property type="entry name" value="HIG_1_N"/>
    <property type="match status" value="1"/>
</dbReference>
<organism evidence="8 9">
    <name type="scientific">Temnothorax curvispinosus</name>
    <dbReference type="NCBI Taxonomy" id="300111"/>
    <lineage>
        <taxon>Eukaryota</taxon>
        <taxon>Metazoa</taxon>
        <taxon>Ecdysozoa</taxon>
        <taxon>Arthropoda</taxon>
        <taxon>Hexapoda</taxon>
        <taxon>Insecta</taxon>
        <taxon>Pterygota</taxon>
        <taxon>Neoptera</taxon>
        <taxon>Endopterygota</taxon>
        <taxon>Hymenoptera</taxon>
        <taxon>Apocrita</taxon>
        <taxon>Aculeata</taxon>
        <taxon>Formicoidea</taxon>
        <taxon>Formicidae</taxon>
        <taxon>Myrmicinae</taxon>
        <taxon>Temnothorax</taxon>
    </lineage>
</organism>
<feature type="transmembrane region" description="Helical" evidence="6">
    <location>
        <begin position="119"/>
        <end position="139"/>
    </location>
</feature>
<dbReference type="PANTHER" id="PTHR12297">
    <property type="entry name" value="HYPOXIA-INDUCBILE GENE 1 HIG1 -RELATED"/>
    <property type="match status" value="1"/>
</dbReference>
<evidence type="ECO:0000256" key="6">
    <source>
        <dbReference type="SAM" id="Phobius"/>
    </source>
</evidence>
<protein>
    <submittedName>
        <fullName evidence="9">HIG1 domain family member 1A, mitochondrial-like isoform X1</fullName>
    </submittedName>
</protein>
<evidence type="ECO:0000313" key="8">
    <source>
        <dbReference type="Proteomes" id="UP000504618"/>
    </source>
</evidence>
<dbReference type="RefSeq" id="XP_024879648.1">
    <property type="nucleotide sequence ID" value="XM_025023880.1"/>
</dbReference>
<keyword evidence="4" id="KW-0496">Mitochondrion</keyword>
<proteinExistence type="predicted"/>
<keyword evidence="3 6" id="KW-1133">Transmembrane helix</keyword>
<keyword evidence="8" id="KW-1185">Reference proteome</keyword>
<gene>
    <name evidence="9" type="primary">LOC112459658</name>
</gene>
<dbReference type="InterPro" id="IPR007667">
    <property type="entry name" value="Hypoxia_induced_domain"/>
</dbReference>
<dbReference type="OrthoDB" id="10003563at2759"/>
<accession>A0A6J1QD37</accession>
<feature type="domain" description="HIG1" evidence="7">
    <location>
        <begin position="60"/>
        <end position="151"/>
    </location>
</feature>
<dbReference type="AlphaFoldDB" id="A0A6J1QD37"/>
<feature type="transmembrane region" description="Helical" evidence="6">
    <location>
        <begin position="88"/>
        <end position="107"/>
    </location>
</feature>
<dbReference type="Proteomes" id="UP000504618">
    <property type="component" value="Unplaced"/>
</dbReference>
<name>A0A6J1QD37_9HYME</name>
<keyword evidence="5 6" id="KW-0472">Membrane</keyword>
<reference evidence="9" key="1">
    <citation type="submission" date="2025-08" db="UniProtKB">
        <authorList>
            <consortium name="RefSeq"/>
        </authorList>
    </citation>
    <scope>IDENTIFICATION</scope>
    <source>
        <tissue evidence="9">Whole body</tissue>
    </source>
</reference>
<evidence type="ECO:0000256" key="4">
    <source>
        <dbReference type="ARBA" id="ARBA00023128"/>
    </source>
</evidence>
<comment type="subcellular location">
    <subcellularLocation>
        <location evidence="1">Mitochondrion membrane</location>
    </subcellularLocation>
</comment>
<dbReference type="Gene3D" id="6.10.140.1320">
    <property type="match status" value="1"/>
</dbReference>
<dbReference type="GeneID" id="112459658"/>
<evidence type="ECO:0000313" key="9">
    <source>
        <dbReference type="RefSeq" id="XP_024879648.1"/>
    </source>
</evidence>
<dbReference type="PANTHER" id="PTHR12297:SF3">
    <property type="entry name" value="HIG1 DOMAIN FAMILY MEMBER 1A"/>
    <property type="match status" value="1"/>
</dbReference>
<dbReference type="PROSITE" id="PS51503">
    <property type="entry name" value="HIG1"/>
    <property type="match status" value="1"/>
</dbReference>
<sequence length="153" mass="17255">MYVHIGYIVFCKEAGPNNQKRRKEDSLITIDITNICQYLFIDTFIGGTKGWQILLLFTFSKMATTDDDTIIDQTLSERLLEKGRKSPFLVASLISLAGICSYGAYAFKKKKISTQLYLIQLRVAAQGTAIACLTIGMGYHMIKKHILHDENEP</sequence>